<keyword evidence="2" id="KW-1185">Reference proteome</keyword>
<reference evidence="2" key="1">
    <citation type="journal article" date="2022" name="Mol. Ecol. Resour.">
        <title>The genomes of chicory, endive, great burdock and yacon provide insights into Asteraceae palaeo-polyploidization history and plant inulin production.</title>
        <authorList>
            <person name="Fan W."/>
            <person name="Wang S."/>
            <person name="Wang H."/>
            <person name="Wang A."/>
            <person name="Jiang F."/>
            <person name="Liu H."/>
            <person name="Zhao H."/>
            <person name="Xu D."/>
            <person name="Zhang Y."/>
        </authorList>
    </citation>
    <scope>NUCLEOTIDE SEQUENCE [LARGE SCALE GENOMIC DNA]</scope>
    <source>
        <strain evidence="2">cv. Niubang</strain>
    </source>
</reference>
<accession>A0ACB8ZJB4</accession>
<proteinExistence type="predicted"/>
<organism evidence="1 2">
    <name type="scientific">Arctium lappa</name>
    <name type="common">Greater burdock</name>
    <name type="synonym">Lappa major</name>
    <dbReference type="NCBI Taxonomy" id="4217"/>
    <lineage>
        <taxon>Eukaryota</taxon>
        <taxon>Viridiplantae</taxon>
        <taxon>Streptophyta</taxon>
        <taxon>Embryophyta</taxon>
        <taxon>Tracheophyta</taxon>
        <taxon>Spermatophyta</taxon>
        <taxon>Magnoliopsida</taxon>
        <taxon>eudicotyledons</taxon>
        <taxon>Gunneridae</taxon>
        <taxon>Pentapetalae</taxon>
        <taxon>asterids</taxon>
        <taxon>campanulids</taxon>
        <taxon>Asterales</taxon>
        <taxon>Asteraceae</taxon>
        <taxon>Carduoideae</taxon>
        <taxon>Cardueae</taxon>
        <taxon>Arctiinae</taxon>
        <taxon>Arctium</taxon>
    </lineage>
</organism>
<dbReference type="EMBL" id="CM042056">
    <property type="protein sequence ID" value="KAI3698069.1"/>
    <property type="molecule type" value="Genomic_DNA"/>
</dbReference>
<comment type="caution">
    <text evidence="1">The sequence shown here is derived from an EMBL/GenBank/DDBJ whole genome shotgun (WGS) entry which is preliminary data.</text>
</comment>
<dbReference type="Proteomes" id="UP001055879">
    <property type="component" value="Linkage Group LG10"/>
</dbReference>
<gene>
    <name evidence="1" type="ORF">L6452_31181</name>
</gene>
<evidence type="ECO:0000313" key="1">
    <source>
        <dbReference type="EMBL" id="KAI3698069.1"/>
    </source>
</evidence>
<reference evidence="1 2" key="2">
    <citation type="journal article" date="2022" name="Mol. Ecol. Resour.">
        <title>The genomes of chicory, endive, great burdock and yacon provide insights into Asteraceae paleo-polyploidization history and plant inulin production.</title>
        <authorList>
            <person name="Fan W."/>
            <person name="Wang S."/>
            <person name="Wang H."/>
            <person name="Wang A."/>
            <person name="Jiang F."/>
            <person name="Liu H."/>
            <person name="Zhao H."/>
            <person name="Xu D."/>
            <person name="Zhang Y."/>
        </authorList>
    </citation>
    <scope>NUCLEOTIDE SEQUENCE [LARGE SCALE GENOMIC DNA]</scope>
    <source>
        <strain evidence="2">cv. Niubang</strain>
    </source>
</reference>
<protein>
    <submittedName>
        <fullName evidence="1">Uncharacterized protein</fullName>
    </submittedName>
</protein>
<name>A0ACB8ZJB4_ARCLA</name>
<sequence>MAFPNWGLFLILVPFLTYLAGLTIAQGNHRCGTKGNYTQISAYRKNLGVALSVLNETNENGFFMSSSHDIKGDEPSTAYALALCRGDLNQDDCLICVANAINQLTEDCHNQKKATGWYDGCILSYSDSSLVDNVDDNVDVKYFGRLVSYGRNQHNVTSWAPFNRTLSTLFQQLRRQAARGGSHKKYASGNMSVLGSMNIIYGIMQCSPFISQRQCDDCLFKATAYLSDCCDGSADGRVYYRYSCFLRYQTSLFFNESLSVVPPSTLSTPQLPGKKRRSHKIFIVPAIAATAVILILSIFAIRLKGIRNCREKGEELLAGSDDDTGEMIYFTLNVMHVATCNFSLANKLGEGGFGPVYSTILCELKAWMLLEEGKGEQLIDGNLKDDCPVNKALKWMDIALLCIQEDPKDRPTMSSVTFMLEGEWTSPLKPKPSMSFPKIIISEHSSSVSNSTDEVGFSSDQTLQDEGS</sequence>
<evidence type="ECO:0000313" key="2">
    <source>
        <dbReference type="Proteomes" id="UP001055879"/>
    </source>
</evidence>